<proteinExistence type="predicted"/>
<comment type="caution">
    <text evidence="1">The sequence shown here is derived from an EMBL/GenBank/DDBJ whole genome shotgun (WGS) entry which is preliminary data.</text>
</comment>
<keyword evidence="2" id="KW-1185">Reference proteome</keyword>
<gene>
    <name evidence="1" type="ORF">HW561_08135</name>
</gene>
<evidence type="ECO:0000313" key="1">
    <source>
        <dbReference type="EMBL" id="NVO55756.1"/>
    </source>
</evidence>
<dbReference type="RefSeq" id="WP_176863474.1">
    <property type="nucleotide sequence ID" value="NZ_JABXWT010000002.1"/>
</dbReference>
<sequence>MSSLKTILGSRIATSADINGLFVPANSLSEHLKSYSEPAVFAADDCGRYNMGLGGSTAKVKIGERYFALLSMHQIKKGLFDFEQISLFNYETNKMATAQKAIFPIQSNEIADSIDCVLCEFTEPVLSGNLSRNGWYDVETDLTFDATRSAILVFAIGYPSNRNEIDYYSFQFSISPNAVIGTETVPCVSDRLSFKPINSLEYDPKGMSGSPVFGVHLSDAYLKVFMAGIVTEASKDQFHFLPLVRLRRFFNHALKE</sequence>
<evidence type="ECO:0008006" key="3">
    <source>
        <dbReference type="Google" id="ProtNLM"/>
    </source>
</evidence>
<organism evidence="1 2">
    <name type="scientific">Ruegeria haliotis</name>
    <dbReference type="NCBI Taxonomy" id="2747601"/>
    <lineage>
        <taxon>Bacteria</taxon>
        <taxon>Pseudomonadati</taxon>
        <taxon>Pseudomonadota</taxon>
        <taxon>Alphaproteobacteria</taxon>
        <taxon>Rhodobacterales</taxon>
        <taxon>Roseobacteraceae</taxon>
        <taxon>Ruegeria</taxon>
    </lineage>
</organism>
<protein>
    <recommendedName>
        <fullName evidence="3">Trypsin-like peptidase</fullName>
    </recommendedName>
</protein>
<reference evidence="1 2" key="1">
    <citation type="submission" date="2020-06" db="EMBL/GenBank/DDBJ databases">
        <authorList>
            <person name="Cao W.R."/>
        </authorList>
    </citation>
    <scope>NUCLEOTIDE SEQUENCE [LARGE SCALE GENOMIC DNA]</scope>
    <source>
        <strain evidence="1 2">B1Z28</strain>
    </source>
</reference>
<accession>A0ABX2PPZ9</accession>
<evidence type="ECO:0000313" key="2">
    <source>
        <dbReference type="Proteomes" id="UP000630805"/>
    </source>
</evidence>
<dbReference type="Proteomes" id="UP000630805">
    <property type="component" value="Unassembled WGS sequence"/>
</dbReference>
<dbReference type="EMBL" id="JABXWT010000002">
    <property type="protein sequence ID" value="NVO55756.1"/>
    <property type="molecule type" value="Genomic_DNA"/>
</dbReference>
<name>A0ABX2PPZ9_9RHOB</name>